<dbReference type="GO" id="GO:0004176">
    <property type="term" value="F:ATP-dependent peptidase activity"/>
    <property type="evidence" value="ECO:0007669"/>
    <property type="project" value="InterPro"/>
</dbReference>
<sequence>MAATQASRLGHSVVTTKHMDHAKDRILMGAELRSKFITEETKKLTAYHEGGHALVAFYTPGAMPLHKATVMPRGNALGMVRELLNFFAARMGVVQLPEMDKENFTRKEYLAQLDVAMGGRVAEELIFGKENVTSGAMSDFANATGVARRMVTLFGMSDKIGPVYHHEDDIISAGMKATIEAEIKDLLEVRVLYSWVQGLPLDALWHDLLNARDRAAKILTDHMTELHRLALALIEFETLAQDEIESVLQGRTIAR</sequence>
<dbReference type="Gene3D" id="1.20.58.760">
    <property type="entry name" value="Peptidase M41"/>
    <property type="match status" value="1"/>
</dbReference>
<dbReference type="OrthoDB" id="1413014at2759"/>
<dbReference type="Pfam" id="PF01434">
    <property type="entry name" value="Peptidase_M41"/>
    <property type="match status" value="1"/>
</dbReference>
<dbReference type="GO" id="GO:0004222">
    <property type="term" value="F:metalloendopeptidase activity"/>
    <property type="evidence" value="ECO:0007669"/>
    <property type="project" value="InterPro"/>
</dbReference>
<accession>A0A8H7ZWN7</accession>
<reference evidence="2 3" key="1">
    <citation type="journal article" name="Sci. Rep.">
        <title>Genome-scale phylogenetic analyses confirm Olpidium as the closest living zoosporic fungus to the non-flagellated, terrestrial fungi.</title>
        <authorList>
            <person name="Chang Y."/>
            <person name="Rochon D."/>
            <person name="Sekimoto S."/>
            <person name="Wang Y."/>
            <person name="Chovatia M."/>
            <person name="Sandor L."/>
            <person name="Salamov A."/>
            <person name="Grigoriev I.V."/>
            <person name="Stajich J.E."/>
            <person name="Spatafora J.W."/>
        </authorList>
    </citation>
    <scope>NUCLEOTIDE SEQUENCE [LARGE SCALE GENOMIC DNA]</scope>
    <source>
        <strain evidence="2">S191</strain>
    </source>
</reference>
<dbReference type="Proteomes" id="UP000673691">
    <property type="component" value="Unassembled WGS sequence"/>
</dbReference>
<dbReference type="GO" id="GO:0005743">
    <property type="term" value="C:mitochondrial inner membrane"/>
    <property type="evidence" value="ECO:0007669"/>
    <property type="project" value="TreeGrafter"/>
</dbReference>
<name>A0A8H7ZWN7_9FUNG</name>
<dbReference type="GO" id="GO:0007005">
    <property type="term" value="P:mitochondrion organization"/>
    <property type="evidence" value="ECO:0007669"/>
    <property type="project" value="TreeGrafter"/>
</dbReference>
<evidence type="ECO:0000313" key="2">
    <source>
        <dbReference type="EMBL" id="KAG5460948.1"/>
    </source>
</evidence>
<evidence type="ECO:0000313" key="3">
    <source>
        <dbReference type="Proteomes" id="UP000673691"/>
    </source>
</evidence>
<feature type="domain" description="Peptidase M41" evidence="1">
    <location>
        <begin position="36"/>
        <end position="247"/>
    </location>
</feature>
<dbReference type="InterPro" id="IPR000642">
    <property type="entry name" value="Peptidase_M41"/>
</dbReference>
<organism evidence="2 3">
    <name type="scientific">Olpidium bornovanus</name>
    <dbReference type="NCBI Taxonomy" id="278681"/>
    <lineage>
        <taxon>Eukaryota</taxon>
        <taxon>Fungi</taxon>
        <taxon>Fungi incertae sedis</taxon>
        <taxon>Olpidiomycota</taxon>
        <taxon>Olpidiomycotina</taxon>
        <taxon>Olpidiomycetes</taxon>
        <taxon>Olpidiales</taxon>
        <taxon>Olpidiaceae</taxon>
        <taxon>Olpidium</taxon>
    </lineage>
</organism>
<dbReference type="AlphaFoldDB" id="A0A8H7ZWN7"/>
<dbReference type="InterPro" id="IPR037219">
    <property type="entry name" value="Peptidase_M41-like"/>
</dbReference>
<evidence type="ECO:0000259" key="1">
    <source>
        <dbReference type="Pfam" id="PF01434"/>
    </source>
</evidence>
<protein>
    <submittedName>
        <fullName evidence="2">Peptidase M41</fullName>
    </submittedName>
</protein>
<dbReference type="SUPFAM" id="SSF140990">
    <property type="entry name" value="FtsH protease domain-like"/>
    <property type="match status" value="1"/>
</dbReference>
<dbReference type="EMBL" id="JAEFCI010004440">
    <property type="protein sequence ID" value="KAG5460948.1"/>
    <property type="molecule type" value="Genomic_DNA"/>
</dbReference>
<comment type="caution">
    <text evidence="2">The sequence shown here is derived from an EMBL/GenBank/DDBJ whole genome shotgun (WGS) entry which is preliminary data.</text>
</comment>
<gene>
    <name evidence="2" type="ORF">BJ554DRAFT_6943</name>
</gene>
<keyword evidence="3" id="KW-1185">Reference proteome</keyword>
<dbReference type="GO" id="GO:0005524">
    <property type="term" value="F:ATP binding"/>
    <property type="evidence" value="ECO:0007669"/>
    <property type="project" value="InterPro"/>
</dbReference>
<dbReference type="PANTHER" id="PTHR23076:SF97">
    <property type="entry name" value="ATP-DEPENDENT ZINC METALLOPROTEASE YME1L1"/>
    <property type="match status" value="1"/>
</dbReference>
<dbReference type="GO" id="GO:0006515">
    <property type="term" value="P:protein quality control for misfolded or incompletely synthesized proteins"/>
    <property type="evidence" value="ECO:0007669"/>
    <property type="project" value="TreeGrafter"/>
</dbReference>
<dbReference type="PANTHER" id="PTHR23076">
    <property type="entry name" value="METALLOPROTEASE M41 FTSH"/>
    <property type="match status" value="1"/>
</dbReference>
<proteinExistence type="predicted"/>